<evidence type="ECO:0000313" key="2">
    <source>
        <dbReference type="Proteomes" id="UP001521150"/>
    </source>
</evidence>
<dbReference type="RefSeq" id="WP_233730043.1">
    <property type="nucleotide sequence ID" value="NZ_JAJVCN010000003.1"/>
</dbReference>
<evidence type="ECO:0008006" key="3">
    <source>
        <dbReference type="Google" id="ProtNLM"/>
    </source>
</evidence>
<keyword evidence="2" id="KW-1185">Reference proteome</keyword>
<accession>A0ABS8ZLF2</accession>
<gene>
    <name evidence="1" type="ORF">LWC34_37945</name>
</gene>
<evidence type="ECO:0000313" key="1">
    <source>
        <dbReference type="EMBL" id="MCE7008555.1"/>
    </source>
</evidence>
<dbReference type="Proteomes" id="UP001521150">
    <property type="component" value="Unassembled WGS sequence"/>
</dbReference>
<name>A0ABS8ZLF2_9PSEU</name>
<organism evidence="1 2">
    <name type="scientific">Kibdelosporangium philippinense</name>
    <dbReference type="NCBI Taxonomy" id="211113"/>
    <lineage>
        <taxon>Bacteria</taxon>
        <taxon>Bacillati</taxon>
        <taxon>Actinomycetota</taxon>
        <taxon>Actinomycetes</taxon>
        <taxon>Pseudonocardiales</taxon>
        <taxon>Pseudonocardiaceae</taxon>
        <taxon>Kibdelosporangium</taxon>
    </lineage>
</organism>
<proteinExistence type="predicted"/>
<sequence length="60" mass="6580">MPSEDHQHAYTGNGAHAMAMLRNLAIGLIRLAGLTEIKRTLEWIAADRMRILPLLAASTP</sequence>
<dbReference type="EMBL" id="JAJVCN010000003">
    <property type="protein sequence ID" value="MCE7008555.1"/>
    <property type="molecule type" value="Genomic_DNA"/>
</dbReference>
<protein>
    <recommendedName>
        <fullName evidence="3">Transposase</fullName>
    </recommendedName>
</protein>
<comment type="caution">
    <text evidence="1">The sequence shown here is derived from an EMBL/GenBank/DDBJ whole genome shotgun (WGS) entry which is preliminary data.</text>
</comment>
<reference evidence="1 2" key="1">
    <citation type="submission" date="2021-12" db="EMBL/GenBank/DDBJ databases">
        <title>Genome sequence of Kibdelosporangium philippinense ATCC 49844.</title>
        <authorList>
            <person name="Fedorov E.A."/>
            <person name="Omeragic M."/>
            <person name="Shalygina K.F."/>
            <person name="Maclea K.S."/>
        </authorList>
    </citation>
    <scope>NUCLEOTIDE SEQUENCE [LARGE SCALE GENOMIC DNA]</scope>
    <source>
        <strain evidence="1 2">ATCC 49844</strain>
    </source>
</reference>